<dbReference type="GO" id="GO:0035485">
    <property type="term" value="F:adenine/guanine mispair binding"/>
    <property type="evidence" value="ECO:0007669"/>
    <property type="project" value="TreeGrafter"/>
</dbReference>
<dbReference type="InterPro" id="IPR003265">
    <property type="entry name" value="HhH-GPD_domain"/>
</dbReference>
<dbReference type="SUPFAM" id="SSF48150">
    <property type="entry name" value="DNA-glycosylase"/>
    <property type="match status" value="1"/>
</dbReference>
<evidence type="ECO:0000256" key="12">
    <source>
        <dbReference type="ARBA" id="ARBA00023204"/>
    </source>
</evidence>
<dbReference type="Pfam" id="PF14815">
    <property type="entry name" value="NUDIX_4"/>
    <property type="match status" value="1"/>
</dbReference>
<keyword evidence="10 14" id="KW-0408">Iron</keyword>
<dbReference type="Gene3D" id="1.10.1670.10">
    <property type="entry name" value="Helix-hairpin-Helix base-excision DNA repair enzymes (C-terminal)"/>
    <property type="match status" value="1"/>
</dbReference>
<dbReference type="FunFam" id="1.10.340.30:FF:000002">
    <property type="entry name" value="Adenine DNA glycosylase"/>
    <property type="match status" value="1"/>
</dbReference>
<feature type="domain" description="HhH-GPD" evidence="15">
    <location>
        <begin position="46"/>
        <end position="198"/>
    </location>
</feature>
<evidence type="ECO:0000256" key="8">
    <source>
        <dbReference type="ARBA" id="ARBA00022763"/>
    </source>
</evidence>
<evidence type="ECO:0000256" key="5">
    <source>
        <dbReference type="ARBA" id="ARBA00022023"/>
    </source>
</evidence>
<keyword evidence="6" id="KW-0004">4Fe-4S</keyword>
<name>A0A327NNP5_9BACT</name>
<dbReference type="InterPro" id="IPR005760">
    <property type="entry name" value="A/G_AdeGlyc_MutY"/>
</dbReference>
<dbReference type="SUPFAM" id="SSF55811">
    <property type="entry name" value="Nudix"/>
    <property type="match status" value="1"/>
</dbReference>
<dbReference type="InterPro" id="IPR023170">
    <property type="entry name" value="HhH_base_excis_C"/>
</dbReference>
<dbReference type="PANTHER" id="PTHR42944:SF1">
    <property type="entry name" value="ADENINE DNA GLYCOSYLASE"/>
    <property type="match status" value="1"/>
</dbReference>
<accession>A0A327NNP5</accession>
<keyword evidence="9" id="KW-0378">Hydrolase</keyword>
<dbReference type="EC" id="3.2.2.31" evidence="4 14"/>
<keyword evidence="11" id="KW-0411">Iron-sulfur</keyword>
<protein>
    <recommendedName>
        <fullName evidence="5 14">Adenine DNA glycosylase</fullName>
        <ecNumber evidence="4 14">3.2.2.31</ecNumber>
    </recommendedName>
</protein>
<evidence type="ECO:0000256" key="7">
    <source>
        <dbReference type="ARBA" id="ARBA00022723"/>
    </source>
</evidence>
<comment type="cofactor">
    <cofactor evidence="14">
        <name>[4Fe-4S] cluster</name>
        <dbReference type="ChEBI" id="CHEBI:49883"/>
    </cofactor>
    <text evidence="14">Binds 1 [4Fe-4S] cluster.</text>
</comment>
<keyword evidence="12" id="KW-0234">DNA repair</keyword>
<dbReference type="GO" id="GO:0034039">
    <property type="term" value="F:8-oxo-7,8-dihydroguanine DNA N-glycosylase activity"/>
    <property type="evidence" value="ECO:0007669"/>
    <property type="project" value="TreeGrafter"/>
</dbReference>
<keyword evidence="17" id="KW-1185">Reference proteome</keyword>
<dbReference type="InterPro" id="IPR044298">
    <property type="entry name" value="MIG/MutY"/>
</dbReference>
<dbReference type="GO" id="GO:0006284">
    <property type="term" value="P:base-excision repair"/>
    <property type="evidence" value="ECO:0007669"/>
    <property type="project" value="UniProtKB-UniRule"/>
</dbReference>
<dbReference type="GO" id="GO:0032357">
    <property type="term" value="F:oxidized purine DNA binding"/>
    <property type="evidence" value="ECO:0007669"/>
    <property type="project" value="TreeGrafter"/>
</dbReference>
<dbReference type="CDD" id="cd03431">
    <property type="entry name" value="NUDIX_DNA_Glycosylase_C-MutY"/>
    <property type="match status" value="1"/>
</dbReference>
<dbReference type="InterPro" id="IPR011257">
    <property type="entry name" value="DNA_glycosylase"/>
</dbReference>
<evidence type="ECO:0000256" key="14">
    <source>
        <dbReference type="RuleBase" id="RU365096"/>
    </source>
</evidence>
<dbReference type="Gene3D" id="1.10.340.30">
    <property type="entry name" value="Hypothetical protein, domain 2"/>
    <property type="match status" value="1"/>
</dbReference>
<organism evidence="16 17">
    <name type="scientific">Spirosoma telluris</name>
    <dbReference type="NCBI Taxonomy" id="2183553"/>
    <lineage>
        <taxon>Bacteria</taxon>
        <taxon>Pseudomonadati</taxon>
        <taxon>Bacteroidota</taxon>
        <taxon>Cytophagia</taxon>
        <taxon>Cytophagales</taxon>
        <taxon>Cytophagaceae</taxon>
        <taxon>Spirosoma</taxon>
    </lineage>
</organism>
<dbReference type="Pfam" id="PF00730">
    <property type="entry name" value="HhH-GPD"/>
    <property type="match status" value="1"/>
</dbReference>
<dbReference type="RefSeq" id="WP_111347053.1">
    <property type="nucleotide sequence ID" value="NZ_QLII01000001.1"/>
</dbReference>
<comment type="caution">
    <text evidence="16">The sequence shown here is derived from an EMBL/GenBank/DDBJ whole genome shotgun (WGS) entry which is preliminary data.</text>
</comment>
<sequence length="362" mass="41654">MNWLSDLNKIETTFAPILEQWYLIHKRDLPWRHTRDPYRIWLSEVILQQTRVAQGKPYYERFVNTYATIADLANADERELLRLWQGLGYYSRARNLHQTARYVTLQLDGKFPDTYQDLLKMKGIGTYTAAAIASFAFGERVPVVDGNVYRVLARVFGINEDITTTNAKKIFAALAMRLIQSANDPATYNQAIMEFGAIHCTPVAPDCLLCPIQQACVAYLTGRQHQLPVKSKKAPVRERYFSYLVFRQHGKIALRERIARDVWQNLHDFYLLETEDQKEALQGLPLPEEIGNVVQNSVVADSPAESVQLLSHQRIRARFYLIDVPEGLIDSLPTDLHWYTSEEISHLPKPVLITNYLENLFG</sequence>
<dbReference type="AlphaFoldDB" id="A0A327NNP5"/>
<dbReference type="NCBIfam" id="TIGR01084">
    <property type="entry name" value="mutY"/>
    <property type="match status" value="1"/>
</dbReference>
<comment type="function">
    <text evidence="2">Adenine glycosylase active on G-A mispairs. MutY also corrects error-prone DNA synthesis past GO lesions which are due to the oxidatively damaged form of guanine: 7,8-dihydro-8-oxoguanine (8-oxo-dGTP).</text>
</comment>
<keyword evidence="7" id="KW-0479">Metal-binding</keyword>
<dbReference type="GO" id="GO:0000701">
    <property type="term" value="F:purine-specific mismatch base pair DNA N-glycosylase activity"/>
    <property type="evidence" value="ECO:0007669"/>
    <property type="project" value="UniProtKB-EC"/>
</dbReference>
<gene>
    <name evidence="16" type="primary">mutY</name>
    <name evidence="16" type="ORF">HMF3257_27305</name>
</gene>
<reference evidence="16 17" key="1">
    <citation type="submission" date="2018-06" db="EMBL/GenBank/DDBJ databases">
        <title>Spirosoma sp. HMF3257 Genome sequencing and assembly.</title>
        <authorList>
            <person name="Kang H."/>
            <person name="Cha I."/>
            <person name="Kim H."/>
            <person name="Kang J."/>
            <person name="Joh K."/>
        </authorList>
    </citation>
    <scope>NUCLEOTIDE SEQUENCE [LARGE SCALE GENOMIC DNA]</scope>
    <source>
        <strain evidence="16 17">HMF3257</strain>
    </source>
</reference>
<dbReference type="PANTHER" id="PTHR42944">
    <property type="entry name" value="ADENINE DNA GLYCOSYLASE"/>
    <property type="match status" value="1"/>
</dbReference>
<evidence type="ECO:0000256" key="11">
    <source>
        <dbReference type="ARBA" id="ARBA00023014"/>
    </source>
</evidence>
<dbReference type="Gene3D" id="3.90.79.10">
    <property type="entry name" value="Nucleoside Triphosphate Pyrophosphohydrolase"/>
    <property type="match status" value="1"/>
</dbReference>
<evidence type="ECO:0000256" key="13">
    <source>
        <dbReference type="ARBA" id="ARBA00023295"/>
    </source>
</evidence>
<dbReference type="Proteomes" id="UP000249016">
    <property type="component" value="Unassembled WGS sequence"/>
</dbReference>
<evidence type="ECO:0000313" key="17">
    <source>
        <dbReference type="Proteomes" id="UP000249016"/>
    </source>
</evidence>
<keyword evidence="8 14" id="KW-0227">DNA damage</keyword>
<evidence type="ECO:0000256" key="9">
    <source>
        <dbReference type="ARBA" id="ARBA00022801"/>
    </source>
</evidence>
<evidence type="ECO:0000256" key="1">
    <source>
        <dbReference type="ARBA" id="ARBA00000843"/>
    </source>
</evidence>
<keyword evidence="13 14" id="KW-0326">Glycosidase</keyword>
<dbReference type="OrthoDB" id="9802365at2"/>
<evidence type="ECO:0000256" key="2">
    <source>
        <dbReference type="ARBA" id="ARBA00002933"/>
    </source>
</evidence>
<dbReference type="GO" id="GO:0046872">
    <property type="term" value="F:metal ion binding"/>
    <property type="evidence" value="ECO:0007669"/>
    <property type="project" value="UniProtKB-UniRule"/>
</dbReference>
<dbReference type="SMART" id="SM00478">
    <property type="entry name" value="ENDO3c"/>
    <property type="match status" value="1"/>
</dbReference>
<dbReference type="InterPro" id="IPR015797">
    <property type="entry name" value="NUDIX_hydrolase-like_dom_sf"/>
</dbReference>
<evidence type="ECO:0000313" key="16">
    <source>
        <dbReference type="EMBL" id="RAI76960.1"/>
    </source>
</evidence>
<comment type="similarity">
    <text evidence="3 14">Belongs to the Nth/MutY family.</text>
</comment>
<dbReference type="InterPro" id="IPR029119">
    <property type="entry name" value="MutY_C"/>
</dbReference>
<dbReference type="CDD" id="cd00056">
    <property type="entry name" value="ENDO3c"/>
    <property type="match status" value="1"/>
</dbReference>
<proteinExistence type="inferred from homology"/>
<evidence type="ECO:0000256" key="10">
    <source>
        <dbReference type="ARBA" id="ARBA00023004"/>
    </source>
</evidence>
<evidence type="ECO:0000256" key="4">
    <source>
        <dbReference type="ARBA" id="ARBA00012045"/>
    </source>
</evidence>
<dbReference type="GO" id="GO:0006298">
    <property type="term" value="P:mismatch repair"/>
    <property type="evidence" value="ECO:0007669"/>
    <property type="project" value="TreeGrafter"/>
</dbReference>
<dbReference type="EMBL" id="QLII01000001">
    <property type="protein sequence ID" value="RAI76960.1"/>
    <property type="molecule type" value="Genomic_DNA"/>
</dbReference>
<evidence type="ECO:0000256" key="3">
    <source>
        <dbReference type="ARBA" id="ARBA00008343"/>
    </source>
</evidence>
<dbReference type="GO" id="GO:0051539">
    <property type="term" value="F:4 iron, 4 sulfur cluster binding"/>
    <property type="evidence" value="ECO:0007669"/>
    <property type="project" value="UniProtKB-UniRule"/>
</dbReference>
<evidence type="ECO:0000259" key="15">
    <source>
        <dbReference type="SMART" id="SM00478"/>
    </source>
</evidence>
<evidence type="ECO:0000256" key="6">
    <source>
        <dbReference type="ARBA" id="ARBA00022485"/>
    </source>
</evidence>
<comment type="catalytic activity">
    <reaction evidence="1 14">
        <text>Hydrolyzes free adenine bases from 7,8-dihydro-8-oxoguanine:adenine mismatched double-stranded DNA, leaving an apurinic site.</text>
        <dbReference type="EC" id="3.2.2.31"/>
    </reaction>
</comment>